<dbReference type="InterPro" id="IPR013449">
    <property type="entry name" value="Rhamnulokinase"/>
</dbReference>
<protein>
    <recommendedName>
        <fullName evidence="7">Rhamnulokinase</fullName>
        <ecNumber evidence="7">2.7.1.5</ecNumber>
    </recommendedName>
</protein>
<dbReference type="Pfam" id="PF00370">
    <property type="entry name" value="FGGY_N"/>
    <property type="match status" value="1"/>
</dbReference>
<evidence type="ECO:0000256" key="5">
    <source>
        <dbReference type="ARBA" id="ARBA00022840"/>
    </source>
</evidence>
<evidence type="ECO:0000256" key="4">
    <source>
        <dbReference type="ARBA" id="ARBA00022777"/>
    </source>
</evidence>
<evidence type="ECO:0000256" key="3">
    <source>
        <dbReference type="ARBA" id="ARBA00022741"/>
    </source>
</evidence>
<proteinExistence type="inferred from homology"/>
<accession>A0ABQ1ZN77</accession>
<dbReference type="InterPro" id="IPR000577">
    <property type="entry name" value="Carb_kinase_FGGY"/>
</dbReference>
<dbReference type="EC" id="2.7.1.5" evidence="7"/>
<dbReference type="Gene3D" id="3.30.420.40">
    <property type="match status" value="2"/>
</dbReference>
<dbReference type="InterPro" id="IPR018485">
    <property type="entry name" value="FGGY_C"/>
</dbReference>
<dbReference type="PANTHER" id="PTHR43095">
    <property type="entry name" value="SUGAR KINASE"/>
    <property type="match status" value="1"/>
</dbReference>
<keyword evidence="4" id="KW-0418">Kinase</keyword>
<gene>
    <name evidence="10" type="primary">rhaB</name>
    <name evidence="10" type="ORF">GCM10007362_03780</name>
</gene>
<dbReference type="Pfam" id="PF02782">
    <property type="entry name" value="FGGY_C"/>
    <property type="match status" value="1"/>
</dbReference>
<reference evidence="11" key="1">
    <citation type="journal article" date="2019" name="Int. J. Syst. Evol. Microbiol.">
        <title>The Global Catalogue of Microorganisms (GCM) 10K type strain sequencing project: providing services to taxonomists for standard genome sequencing and annotation.</title>
        <authorList>
            <consortium name="The Broad Institute Genomics Platform"/>
            <consortium name="The Broad Institute Genome Sequencing Center for Infectious Disease"/>
            <person name="Wu L."/>
            <person name="Ma J."/>
        </authorList>
    </citation>
    <scope>NUCLEOTIDE SEQUENCE [LARGE SCALE GENOMIC DNA]</scope>
    <source>
        <strain evidence="11">CCM 8702</strain>
    </source>
</reference>
<dbReference type="InterPro" id="IPR018484">
    <property type="entry name" value="FGGY_N"/>
</dbReference>
<name>A0ABQ1ZN77_9BACL</name>
<dbReference type="SUPFAM" id="SSF53067">
    <property type="entry name" value="Actin-like ATPase domain"/>
    <property type="match status" value="2"/>
</dbReference>
<dbReference type="PIRSF" id="PIRSF000538">
    <property type="entry name" value="GlpK"/>
    <property type="match status" value="1"/>
</dbReference>
<evidence type="ECO:0000313" key="11">
    <source>
        <dbReference type="Proteomes" id="UP000605427"/>
    </source>
</evidence>
<evidence type="ECO:0000256" key="1">
    <source>
        <dbReference type="ARBA" id="ARBA00009156"/>
    </source>
</evidence>
<evidence type="ECO:0000313" key="10">
    <source>
        <dbReference type="EMBL" id="GGH69084.1"/>
    </source>
</evidence>
<comment type="caution">
    <text evidence="10">The sequence shown here is derived from an EMBL/GenBank/DDBJ whole genome shotgun (WGS) entry which is preliminary data.</text>
</comment>
<dbReference type="NCBIfam" id="TIGR02627">
    <property type="entry name" value="rhamnulo_kin"/>
    <property type="match status" value="1"/>
</dbReference>
<dbReference type="CDD" id="cd07771">
    <property type="entry name" value="ASKHA_NBD_FGGY_RhaB-like"/>
    <property type="match status" value="1"/>
</dbReference>
<comment type="similarity">
    <text evidence="1">Belongs to the FGGY kinase family.</text>
</comment>
<keyword evidence="6" id="KW-0684">Rhamnose metabolism</keyword>
<evidence type="ECO:0000256" key="7">
    <source>
        <dbReference type="NCBIfam" id="TIGR02627"/>
    </source>
</evidence>
<keyword evidence="5" id="KW-0067">ATP-binding</keyword>
<evidence type="ECO:0000259" key="8">
    <source>
        <dbReference type="Pfam" id="PF00370"/>
    </source>
</evidence>
<feature type="domain" description="Carbohydrate kinase FGGY N-terminal" evidence="8">
    <location>
        <begin position="4"/>
        <end position="243"/>
    </location>
</feature>
<keyword evidence="11" id="KW-1185">Reference proteome</keyword>
<dbReference type="PANTHER" id="PTHR43095:SF5">
    <property type="entry name" value="XYLULOSE KINASE"/>
    <property type="match status" value="1"/>
</dbReference>
<evidence type="ECO:0000256" key="2">
    <source>
        <dbReference type="ARBA" id="ARBA00022679"/>
    </source>
</evidence>
<sequence length="492" mass="54778">MTIAIAVDIGASSGRLVAASFTGQQLEMNELHRFDNAFMEKDGHDYWDIDALFQEILIGLKKAKAAGIHTCTLGIDTWGVDYALLDSSGERLHDVYAYRDDRTHGAADRLHRSLVSRDFVYAKTGIQELSFNTLYQLYVHDRQQLDQANRILLVPDYLYYGLTGKMINEATNASTTQLLNLQTREFDSDLLNALGLKREQFAELTQPGSRLGGLKAELAATGDYPECSVVVVPTHDTASAVVGVPAKADRSWAYISSGTWSLLGAELSEPLNGEEARKANYTNEWGAYGTFRFLKNIMGLWMIQEVRRENGESHTFAELAEWAEREDAFRSLVPCNDERFLNPPSMTEEIIAFCRDSGQPVPDTPGRLARCIFDSLALTYLDAMRELERLTGQKYEVLHIVGGGSNNRLLSRLTADLLGIEVWTGPSEATAIGNIAVQLIADGSLRDIAQARQVIADSFPPNICRPSPVADRHDLAERWQRITQLTLKETLQ</sequence>
<dbReference type="InterPro" id="IPR043129">
    <property type="entry name" value="ATPase_NBD"/>
</dbReference>
<dbReference type="Proteomes" id="UP000605427">
    <property type="component" value="Unassembled WGS sequence"/>
</dbReference>
<dbReference type="InterPro" id="IPR050406">
    <property type="entry name" value="FGGY_Carb_Kinase"/>
</dbReference>
<keyword evidence="3" id="KW-0547">Nucleotide-binding</keyword>
<evidence type="ECO:0000256" key="6">
    <source>
        <dbReference type="ARBA" id="ARBA00023308"/>
    </source>
</evidence>
<feature type="domain" description="Carbohydrate kinase FGGY C-terminal" evidence="9">
    <location>
        <begin position="253"/>
        <end position="441"/>
    </location>
</feature>
<dbReference type="RefSeq" id="WP_172238263.1">
    <property type="nucleotide sequence ID" value="NZ_BMDD01000001.1"/>
</dbReference>
<dbReference type="EMBL" id="BMDD01000001">
    <property type="protein sequence ID" value="GGH69084.1"/>
    <property type="molecule type" value="Genomic_DNA"/>
</dbReference>
<keyword evidence="2" id="KW-0808">Transferase</keyword>
<evidence type="ECO:0000259" key="9">
    <source>
        <dbReference type="Pfam" id="PF02782"/>
    </source>
</evidence>
<organism evidence="10 11">
    <name type="scientific">Saccharibacillus endophyticus</name>
    <dbReference type="NCBI Taxonomy" id="2060666"/>
    <lineage>
        <taxon>Bacteria</taxon>
        <taxon>Bacillati</taxon>
        <taxon>Bacillota</taxon>
        <taxon>Bacilli</taxon>
        <taxon>Bacillales</taxon>
        <taxon>Paenibacillaceae</taxon>
        <taxon>Saccharibacillus</taxon>
    </lineage>
</organism>